<dbReference type="SUPFAM" id="SSF109604">
    <property type="entry name" value="HD-domain/PDEase-like"/>
    <property type="match status" value="1"/>
</dbReference>
<comment type="caution">
    <text evidence="2">The sequence shown here is derived from an EMBL/GenBank/DDBJ whole genome shotgun (WGS) entry which is preliminary data.</text>
</comment>
<proteinExistence type="predicted"/>
<name>A0A6L5XE58_9BACT</name>
<dbReference type="EMBL" id="VULT01000009">
    <property type="protein sequence ID" value="MSS17506.1"/>
    <property type="molecule type" value="Genomic_DNA"/>
</dbReference>
<sequence length="193" mass="21783">MIDYNNIIERYYTPGNDDYELLTRHSTQVAMLARQLCERLIAGMHPVDEDFVWEASMLHDIGIFKTHAPSIYCNGTEPYICHGVIGRHLLESIGLFRHALVCERHTGAGLTAQEIIDQGLPLPHRDMLPLSLEEKVVCYADKFYSKSHIAPAKPIEQVRQQLSKFGQGTLSRFDAMVQLLGVPDYASLDGELN</sequence>
<evidence type="ECO:0000313" key="2">
    <source>
        <dbReference type="EMBL" id="MSS17506.1"/>
    </source>
</evidence>
<evidence type="ECO:0000259" key="1">
    <source>
        <dbReference type="Pfam" id="PF01966"/>
    </source>
</evidence>
<dbReference type="PANTHER" id="PTHR35795:SF1">
    <property type="entry name" value="BIS(5'-NUCLEOSYL)-TETRAPHOSPHATASE, SYMMETRICAL"/>
    <property type="match status" value="1"/>
</dbReference>
<dbReference type="InterPro" id="IPR006674">
    <property type="entry name" value="HD_domain"/>
</dbReference>
<dbReference type="CDD" id="cd00077">
    <property type="entry name" value="HDc"/>
    <property type="match status" value="1"/>
</dbReference>
<evidence type="ECO:0000313" key="3">
    <source>
        <dbReference type="Proteomes" id="UP000483362"/>
    </source>
</evidence>
<dbReference type="RefSeq" id="WP_154328652.1">
    <property type="nucleotide sequence ID" value="NZ_CP045696.1"/>
</dbReference>
<dbReference type="InterPro" id="IPR003607">
    <property type="entry name" value="HD/PDEase_dom"/>
</dbReference>
<dbReference type="PANTHER" id="PTHR35795">
    <property type="entry name" value="SLR1885 PROTEIN"/>
    <property type="match status" value="1"/>
</dbReference>
<dbReference type="AlphaFoldDB" id="A0A6L5XE58"/>
<reference evidence="2 3" key="1">
    <citation type="submission" date="2019-08" db="EMBL/GenBank/DDBJ databases">
        <title>In-depth cultivation of the pig gut microbiome towards novel bacterial diversity and tailored functional studies.</title>
        <authorList>
            <person name="Wylensek D."/>
            <person name="Hitch T.C.A."/>
            <person name="Clavel T."/>
        </authorList>
    </citation>
    <scope>NUCLEOTIDE SEQUENCE [LARGE SCALE GENOMIC DNA]</scope>
    <source>
        <strain evidence="2 3">Oil-RF-744-WCA-WT-10</strain>
    </source>
</reference>
<dbReference type="Gene3D" id="1.10.3210.10">
    <property type="entry name" value="Hypothetical protein af1432"/>
    <property type="match status" value="1"/>
</dbReference>
<dbReference type="InterPro" id="IPR051094">
    <property type="entry name" value="Diverse_Catalytic_Enzymes"/>
</dbReference>
<gene>
    <name evidence="2" type="ORF">FYJ29_07025</name>
</gene>
<keyword evidence="3" id="KW-1185">Reference proteome</keyword>
<accession>A0A6L5XE58</accession>
<feature type="domain" description="HD" evidence="1">
    <location>
        <begin position="24"/>
        <end position="143"/>
    </location>
</feature>
<dbReference type="Proteomes" id="UP000483362">
    <property type="component" value="Unassembled WGS sequence"/>
</dbReference>
<dbReference type="Pfam" id="PF01966">
    <property type="entry name" value="HD"/>
    <property type="match status" value="1"/>
</dbReference>
<protein>
    <submittedName>
        <fullName evidence="2">HD domain-containing protein</fullName>
    </submittedName>
</protein>
<organism evidence="2 3">
    <name type="scientific">Sodaliphilus pleomorphus</name>
    <dbReference type="NCBI Taxonomy" id="2606626"/>
    <lineage>
        <taxon>Bacteria</taxon>
        <taxon>Pseudomonadati</taxon>
        <taxon>Bacteroidota</taxon>
        <taxon>Bacteroidia</taxon>
        <taxon>Bacteroidales</taxon>
        <taxon>Muribaculaceae</taxon>
        <taxon>Sodaliphilus</taxon>
    </lineage>
</organism>